<evidence type="ECO:0000313" key="2">
    <source>
        <dbReference type="EMBL" id="MDD9208270.1"/>
    </source>
</evidence>
<name>A0ABT5U4C2_9MICO</name>
<keyword evidence="1" id="KW-0472">Membrane</keyword>
<evidence type="ECO:0000313" key="3">
    <source>
        <dbReference type="Proteomes" id="UP001165561"/>
    </source>
</evidence>
<keyword evidence="1" id="KW-0812">Transmembrane</keyword>
<protein>
    <submittedName>
        <fullName evidence="2">Uncharacterized protein</fullName>
    </submittedName>
</protein>
<evidence type="ECO:0000256" key="1">
    <source>
        <dbReference type="SAM" id="Phobius"/>
    </source>
</evidence>
<dbReference type="EMBL" id="JARACI010001204">
    <property type="protein sequence ID" value="MDD9208270.1"/>
    <property type="molecule type" value="Genomic_DNA"/>
</dbReference>
<dbReference type="Proteomes" id="UP001165561">
    <property type="component" value="Unassembled WGS sequence"/>
</dbReference>
<accession>A0ABT5U4C2</accession>
<keyword evidence="1" id="KW-1133">Transmembrane helix</keyword>
<organism evidence="2 3">
    <name type="scientific">Georgenia halotolerans</name>
    <dbReference type="NCBI Taxonomy" id="3028317"/>
    <lineage>
        <taxon>Bacteria</taxon>
        <taxon>Bacillati</taxon>
        <taxon>Actinomycetota</taxon>
        <taxon>Actinomycetes</taxon>
        <taxon>Micrococcales</taxon>
        <taxon>Bogoriellaceae</taxon>
        <taxon>Georgenia</taxon>
    </lineage>
</organism>
<sequence>MSMPPRMTAGQLFWWGVGLLAGSIVLQWMLVPLYPQVNPSVVVTNVVSTIISTAGALGVALVAASLVVVALAGDVRDREAGTLRGDRSGGGEG</sequence>
<feature type="transmembrane region" description="Helical" evidence="1">
    <location>
        <begin position="12"/>
        <end position="30"/>
    </location>
</feature>
<gene>
    <name evidence="2" type="ORF">PU560_17640</name>
</gene>
<proteinExistence type="predicted"/>
<feature type="transmembrane region" description="Helical" evidence="1">
    <location>
        <begin position="50"/>
        <end position="72"/>
    </location>
</feature>
<comment type="caution">
    <text evidence="2">The sequence shown here is derived from an EMBL/GenBank/DDBJ whole genome shotgun (WGS) entry which is preliminary data.</text>
</comment>
<keyword evidence="3" id="KW-1185">Reference proteome</keyword>
<reference evidence="2" key="1">
    <citation type="submission" date="2023-02" db="EMBL/GenBank/DDBJ databases">
        <title>Georgenia sp.10Sc9-8, isolated from a soil sample collected from the Taklamakan desert.</title>
        <authorList>
            <person name="Liu S."/>
        </authorList>
    </citation>
    <scope>NUCLEOTIDE SEQUENCE</scope>
    <source>
        <strain evidence="2">10Sc9-8</strain>
    </source>
</reference>